<gene>
    <name evidence="1" type="ORF">MANES_S074900</name>
</gene>
<name>A0A199UA20_MANES</name>
<dbReference type="AlphaFoldDB" id="A0A199UA20"/>
<accession>A0A199UA20</accession>
<dbReference type="EMBL" id="KV450770">
    <property type="protein sequence ID" value="OAY21590.1"/>
    <property type="molecule type" value="Genomic_DNA"/>
</dbReference>
<sequence>MMNSCEEIFSFVISADSFSSERPLNFHPHNPWTS</sequence>
<protein>
    <submittedName>
        <fullName evidence="1">Uncharacterized protein</fullName>
    </submittedName>
</protein>
<reference evidence="1" key="1">
    <citation type="submission" date="2016-02" db="EMBL/GenBank/DDBJ databases">
        <title>WGS assembly of Manihot esculenta.</title>
        <authorList>
            <person name="Bredeson J.V."/>
            <person name="Prochnik S.E."/>
            <person name="Lyons J.B."/>
            <person name="Schmutz J."/>
            <person name="Grimwood J."/>
            <person name="Vrebalov J."/>
            <person name="Bart R.S."/>
            <person name="Amuge T."/>
            <person name="Ferguson M.E."/>
            <person name="Green R."/>
            <person name="Putnam N."/>
            <person name="Stites J."/>
            <person name="Rounsley S."/>
            <person name="Rokhsar D.S."/>
        </authorList>
    </citation>
    <scope>NUCLEOTIDE SEQUENCE [LARGE SCALE GENOMIC DNA]</scope>
    <source>
        <tissue evidence="1">Leaf</tissue>
    </source>
</reference>
<organism evidence="1">
    <name type="scientific">Manihot esculenta</name>
    <name type="common">Cassava</name>
    <name type="synonym">Jatropha manihot</name>
    <dbReference type="NCBI Taxonomy" id="3983"/>
    <lineage>
        <taxon>Eukaryota</taxon>
        <taxon>Viridiplantae</taxon>
        <taxon>Streptophyta</taxon>
        <taxon>Embryophyta</taxon>
        <taxon>Tracheophyta</taxon>
        <taxon>Spermatophyta</taxon>
        <taxon>Magnoliopsida</taxon>
        <taxon>eudicotyledons</taxon>
        <taxon>Gunneridae</taxon>
        <taxon>Pentapetalae</taxon>
        <taxon>rosids</taxon>
        <taxon>fabids</taxon>
        <taxon>Malpighiales</taxon>
        <taxon>Euphorbiaceae</taxon>
        <taxon>Crotonoideae</taxon>
        <taxon>Manihoteae</taxon>
        <taxon>Manihot</taxon>
    </lineage>
</organism>
<proteinExistence type="predicted"/>
<evidence type="ECO:0000313" key="1">
    <source>
        <dbReference type="EMBL" id="OAY21590.1"/>
    </source>
</evidence>